<feature type="domain" description="TadE-like" evidence="2">
    <location>
        <begin position="7"/>
        <end position="49"/>
    </location>
</feature>
<accession>A0A9X3WGC7</accession>
<keyword evidence="1" id="KW-1133">Transmembrane helix</keyword>
<proteinExistence type="predicted"/>
<dbReference type="InterPro" id="IPR012495">
    <property type="entry name" value="TadE-like_dom"/>
</dbReference>
<dbReference type="AlphaFoldDB" id="A0A9X3WGC7"/>
<keyword evidence="1" id="KW-0472">Membrane</keyword>
<organism evidence="3 4">
    <name type="scientific">Aquibacillus salsiterrae</name>
    <dbReference type="NCBI Taxonomy" id="2950439"/>
    <lineage>
        <taxon>Bacteria</taxon>
        <taxon>Bacillati</taxon>
        <taxon>Bacillota</taxon>
        <taxon>Bacilli</taxon>
        <taxon>Bacillales</taxon>
        <taxon>Bacillaceae</taxon>
        <taxon>Aquibacillus</taxon>
    </lineage>
</organism>
<evidence type="ECO:0000313" key="4">
    <source>
        <dbReference type="Proteomes" id="UP001145069"/>
    </source>
</evidence>
<dbReference type="Pfam" id="PF07811">
    <property type="entry name" value="TadE"/>
    <property type="match status" value="1"/>
</dbReference>
<evidence type="ECO:0000259" key="2">
    <source>
        <dbReference type="Pfam" id="PF07811"/>
    </source>
</evidence>
<feature type="transmembrane region" description="Helical" evidence="1">
    <location>
        <begin position="13"/>
        <end position="35"/>
    </location>
</feature>
<dbReference type="EMBL" id="JAMQKC010000005">
    <property type="protein sequence ID" value="MDC3416944.1"/>
    <property type="molecule type" value="Genomic_DNA"/>
</dbReference>
<evidence type="ECO:0000256" key="1">
    <source>
        <dbReference type="SAM" id="Phobius"/>
    </source>
</evidence>
<protein>
    <submittedName>
        <fullName evidence="3">Pilus assembly protein</fullName>
    </submittedName>
</protein>
<dbReference type="Proteomes" id="UP001145069">
    <property type="component" value="Unassembled WGS sequence"/>
</dbReference>
<comment type="caution">
    <text evidence="3">The sequence shown here is derived from an EMBL/GenBank/DDBJ whole genome shotgun (WGS) entry which is preliminary data.</text>
</comment>
<evidence type="ECO:0000313" key="3">
    <source>
        <dbReference type="EMBL" id="MDC3416944.1"/>
    </source>
</evidence>
<gene>
    <name evidence="3" type="ORF">NC799_08415</name>
</gene>
<name>A0A9X3WGC7_9BACI</name>
<reference evidence="3" key="1">
    <citation type="submission" date="2022-06" db="EMBL/GenBank/DDBJ databases">
        <title>Aquibacillus sp. a new bacterium isolated from soil saline samples.</title>
        <authorList>
            <person name="Galisteo C."/>
            <person name="De La Haba R."/>
            <person name="Sanchez-Porro C."/>
            <person name="Ventosa A."/>
        </authorList>
    </citation>
    <scope>NUCLEOTIDE SEQUENCE</scope>
    <source>
        <strain evidence="3">3ASR75-54</strain>
    </source>
</reference>
<keyword evidence="1" id="KW-0812">Transmembrane</keyword>
<sequence length="127" mass="13948">MVKEEKGQAVVELALVLPILLVLLVGIFDIGRIIYSYASLHFTAQETARISSFGKSDAEIIEFAKNQFTAGDTTQLDVSLSLPEGERDSGDYVTITLTYPIIPVIPVVRNVLPEQILLSVNSTIRIE</sequence>
<keyword evidence="4" id="KW-1185">Reference proteome</keyword>
<dbReference type="RefSeq" id="WP_272445975.1">
    <property type="nucleotide sequence ID" value="NZ_JAMQKC010000005.1"/>
</dbReference>